<evidence type="ECO:0000256" key="3">
    <source>
        <dbReference type="ARBA" id="ARBA00022729"/>
    </source>
</evidence>
<dbReference type="Pfam" id="PF01822">
    <property type="entry name" value="WSC"/>
    <property type="match status" value="1"/>
</dbReference>
<feature type="region of interest" description="Disordered" evidence="7">
    <location>
        <begin position="682"/>
        <end position="709"/>
    </location>
</feature>
<name>A0AAU9X2L8_9CNID</name>
<feature type="compositionally biased region" description="Polar residues" evidence="7">
    <location>
        <begin position="698"/>
        <end position="708"/>
    </location>
</feature>
<dbReference type="Pfam" id="PF01390">
    <property type="entry name" value="SEA"/>
    <property type="match status" value="1"/>
</dbReference>
<dbReference type="EMBL" id="CALNXJ010000029">
    <property type="protein sequence ID" value="CAH3135015.1"/>
    <property type="molecule type" value="Genomic_DNA"/>
</dbReference>
<proteinExistence type="predicted"/>
<dbReference type="InterPro" id="IPR051836">
    <property type="entry name" value="Kremen_rcpt"/>
</dbReference>
<dbReference type="PROSITE" id="PS51212">
    <property type="entry name" value="WSC"/>
    <property type="match status" value="1"/>
</dbReference>
<dbReference type="SUPFAM" id="SSF82671">
    <property type="entry name" value="SEA domain"/>
    <property type="match status" value="1"/>
</dbReference>
<keyword evidence="6" id="KW-0325">Glycoprotein</keyword>
<dbReference type="InterPro" id="IPR000082">
    <property type="entry name" value="SEA_dom"/>
</dbReference>
<feature type="region of interest" description="Disordered" evidence="7">
    <location>
        <begin position="729"/>
        <end position="765"/>
    </location>
</feature>
<reference evidence="11 12" key="1">
    <citation type="submission" date="2022-05" db="EMBL/GenBank/DDBJ databases">
        <authorList>
            <consortium name="Genoscope - CEA"/>
            <person name="William W."/>
        </authorList>
    </citation>
    <scope>NUCLEOTIDE SEQUENCE [LARGE SCALE GENOMIC DNA]</scope>
</reference>
<evidence type="ECO:0000259" key="10">
    <source>
        <dbReference type="PROSITE" id="PS51212"/>
    </source>
</evidence>
<feature type="compositionally biased region" description="Basic and acidic residues" evidence="7">
    <location>
        <begin position="314"/>
        <end position="327"/>
    </location>
</feature>
<feature type="compositionally biased region" description="Basic and acidic residues" evidence="7">
    <location>
        <begin position="686"/>
        <end position="697"/>
    </location>
</feature>
<keyword evidence="4" id="KW-1133">Transmembrane helix</keyword>
<keyword evidence="2" id="KW-0812">Transmembrane</keyword>
<keyword evidence="3 8" id="KW-0732">Signal</keyword>
<feature type="region of interest" description="Disordered" evidence="7">
    <location>
        <begin position="64"/>
        <end position="143"/>
    </location>
</feature>
<keyword evidence="12" id="KW-1185">Reference proteome</keyword>
<dbReference type="SMART" id="SM00321">
    <property type="entry name" value="WSC"/>
    <property type="match status" value="1"/>
</dbReference>
<sequence length="974" mass="108261">MKITIALILLITANFIRGKFRLPVDRELLRVKRKGEGEIDNNEETFHRVRRSQDDLESEIRRKRRFFAPNTPVQETEDSYKTKMEARSSRSSREDRDITAKRPERFRLRIRKRSQDGSSILRGDTPGSGSLPGSGSSGAGLWMGPLLEKKRNDKRSAGSNSLDNLIATLRAISSLSPDEDDNSAEEVRSSGSGLWLAPESTVDNKLPQFFQEEADSGSGENPEKALRLLSETAQRELKQKANEVGSGAEQRVQNDDKKETEQQTGERLFRREIESDAPADDLIAANENQDKRGDSEQEDNPASSSGSADDWQEIEDKVSEQPDEKVTRSLTEALLPDAYYRTKRSSQENAFLVSDHSLGENDALIGDSLVARFYRDQDAVSDDVTETSVTSLPSETQSLSSPETQEKPVTRELENHNFRDFSEPRVVYTRQIREAREPIIERPAVYSQIEDEGEMDSSFGGEDDDDDEPTLTIHEREIREDGYVGCYEDKAPDRDLPSIVSVPKLTPDSCRSACRTAGHAYAGVQYGYLCRCGDSYGKYTKVSDEECNTHCTGDHAQKCGGFWKSAIFTTAGAMEPTKRGNFFHIESVRPMTEEDLFDIPRSDIASGGEAEAEEHQQPIITETFHLTASESPATEVTAAEVVTTPLESSGNYVQEIHREPSLQESPVQPLPIETAQEDNSLNTHASGEEHPHEKADSTHATVSASTVEPDSAHAADILPSIAISEAPPQALTQSEPKPSSGSPAIATQPVPSVVHPQHNETPQGTHGSRLIYLHQQQDILSKPTPKTIVAVAPGKLKEGTVVYTGTIKLKQSWLDQFEDANSAESKILTGNIEQAFKRVFKDDPKFVKAEVVGFREGLVKHNPNTIRKVIAPFILTFKNGIQGIEEKLKNMVQNVGKLDDMPVYKHSLQLSEYSHSPAVGKAPETMDEASKVDLVEEDRKRSTVNIPKKPYTLQLFLMKDFFGKKKRNSQSFTE</sequence>
<dbReference type="PROSITE" id="PS50024">
    <property type="entry name" value="SEA"/>
    <property type="match status" value="1"/>
</dbReference>
<feature type="signal peptide" evidence="8">
    <location>
        <begin position="1"/>
        <end position="18"/>
    </location>
</feature>
<evidence type="ECO:0000256" key="5">
    <source>
        <dbReference type="ARBA" id="ARBA00023136"/>
    </source>
</evidence>
<organism evidence="11 12">
    <name type="scientific">Pocillopora meandrina</name>
    <dbReference type="NCBI Taxonomy" id="46732"/>
    <lineage>
        <taxon>Eukaryota</taxon>
        <taxon>Metazoa</taxon>
        <taxon>Cnidaria</taxon>
        <taxon>Anthozoa</taxon>
        <taxon>Hexacorallia</taxon>
        <taxon>Scleractinia</taxon>
        <taxon>Astrocoeniina</taxon>
        <taxon>Pocilloporidae</taxon>
        <taxon>Pocillopora</taxon>
    </lineage>
</organism>
<evidence type="ECO:0000256" key="4">
    <source>
        <dbReference type="ARBA" id="ARBA00022989"/>
    </source>
</evidence>
<evidence type="ECO:0000313" key="12">
    <source>
        <dbReference type="Proteomes" id="UP001159428"/>
    </source>
</evidence>
<dbReference type="Gene3D" id="3.30.70.960">
    <property type="entry name" value="SEA domain"/>
    <property type="match status" value="1"/>
</dbReference>
<feature type="domain" description="WSC" evidence="10">
    <location>
        <begin position="480"/>
        <end position="571"/>
    </location>
</feature>
<feature type="region of interest" description="Disordered" evidence="7">
    <location>
        <begin position="175"/>
        <end position="200"/>
    </location>
</feature>
<accession>A0AAU9X2L8</accession>
<feature type="region of interest" description="Disordered" evidence="7">
    <location>
        <begin position="381"/>
        <end position="409"/>
    </location>
</feature>
<gene>
    <name evidence="11" type="ORF">PMEA_00015988</name>
</gene>
<evidence type="ECO:0000256" key="7">
    <source>
        <dbReference type="SAM" id="MobiDB-lite"/>
    </source>
</evidence>
<feature type="region of interest" description="Disordered" evidence="7">
    <location>
        <begin position="237"/>
        <end position="329"/>
    </location>
</feature>
<dbReference type="InterPro" id="IPR002889">
    <property type="entry name" value="WSC_carb-bd"/>
</dbReference>
<dbReference type="AlphaFoldDB" id="A0AAU9X2L8"/>
<dbReference type="Proteomes" id="UP001159428">
    <property type="component" value="Unassembled WGS sequence"/>
</dbReference>
<feature type="compositionally biased region" description="Basic and acidic residues" evidence="7">
    <location>
        <begin position="78"/>
        <end position="107"/>
    </location>
</feature>
<dbReference type="PANTHER" id="PTHR24269:SF16">
    <property type="entry name" value="PROTEIN SLG1"/>
    <property type="match status" value="1"/>
</dbReference>
<evidence type="ECO:0008006" key="13">
    <source>
        <dbReference type="Google" id="ProtNLM"/>
    </source>
</evidence>
<feature type="domain" description="SEA" evidence="9">
    <location>
        <begin position="799"/>
        <end position="915"/>
    </location>
</feature>
<evidence type="ECO:0000313" key="11">
    <source>
        <dbReference type="EMBL" id="CAH3135015.1"/>
    </source>
</evidence>
<evidence type="ECO:0000256" key="2">
    <source>
        <dbReference type="ARBA" id="ARBA00022692"/>
    </source>
</evidence>
<comment type="subcellular location">
    <subcellularLocation>
        <location evidence="1">Membrane</location>
        <topology evidence="1">Single-pass membrane protein</topology>
    </subcellularLocation>
</comment>
<protein>
    <recommendedName>
        <fullName evidence="13">WSC domain-containing protein</fullName>
    </recommendedName>
</protein>
<evidence type="ECO:0000256" key="6">
    <source>
        <dbReference type="ARBA" id="ARBA00023180"/>
    </source>
</evidence>
<dbReference type="InterPro" id="IPR036364">
    <property type="entry name" value="SEA_dom_sf"/>
</dbReference>
<feature type="compositionally biased region" description="Polar residues" evidence="7">
    <location>
        <begin position="386"/>
        <end position="403"/>
    </location>
</feature>
<feature type="compositionally biased region" description="Basic and acidic residues" evidence="7">
    <location>
        <begin position="252"/>
        <end position="261"/>
    </location>
</feature>
<evidence type="ECO:0000259" key="9">
    <source>
        <dbReference type="PROSITE" id="PS50024"/>
    </source>
</evidence>
<comment type="caution">
    <text evidence="11">The sequence shown here is derived from an EMBL/GenBank/DDBJ whole genome shotgun (WGS) entry which is preliminary data.</text>
</comment>
<keyword evidence="5" id="KW-0472">Membrane</keyword>
<evidence type="ECO:0000256" key="8">
    <source>
        <dbReference type="SAM" id="SignalP"/>
    </source>
</evidence>
<feature type="compositionally biased region" description="Polar residues" evidence="7">
    <location>
        <begin position="730"/>
        <end position="742"/>
    </location>
</feature>
<evidence type="ECO:0000256" key="1">
    <source>
        <dbReference type="ARBA" id="ARBA00004167"/>
    </source>
</evidence>
<feature type="chain" id="PRO_5043773613" description="WSC domain-containing protein" evidence="8">
    <location>
        <begin position="19"/>
        <end position="974"/>
    </location>
</feature>
<dbReference type="PANTHER" id="PTHR24269">
    <property type="entry name" value="KREMEN PROTEIN"/>
    <property type="match status" value="1"/>
</dbReference>
<dbReference type="GO" id="GO:0005886">
    <property type="term" value="C:plasma membrane"/>
    <property type="evidence" value="ECO:0007669"/>
    <property type="project" value="TreeGrafter"/>
</dbReference>